<reference evidence="5 6" key="1">
    <citation type="submission" date="2024-09" db="EMBL/GenBank/DDBJ databases">
        <authorList>
            <person name="Sun Q."/>
            <person name="Mori K."/>
        </authorList>
    </citation>
    <scope>NUCLEOTIDE SEQUENCE [LARGE SCALE GENOMIC DNA]</scope>
    <source>
        <strain evidence="5 6">JCM 4362</strain>
    </source>
</reference>
<dbReference type="EMBL" id="JBHMCR010000005">
    <property type="protein sequence ID" value="MFB9520194.1"/>
    <property type="molecule type" value="Genomic_DNA"/>
</dbReference>
<proteinExistence type="inferred from homology"/>
<dbReference type="PANTHER" id="PTHR16263:SF4">
    <property type="entry name" value="TETRATRICOPEPTIDE REPEAT PROTEIN 38"/>
    <property type="match status" value="1"/>
</dbReference>
<dbReference type="InterPro" id="IPR011990">
    <property type="entry name" value="TPR-like_helical_dom_sf"/>
</dbReference>
<evidence type="ECO:0000256" key="3">
    <source>
        <dbReference type="ARBA" id="ARBA00022737"/>
    </source>
</evidence>
<evidence type="ECO:0000313" key="5">
    <source>
        <dbReference type="EMBL" id="MFB9520194.1"/>
    </source>
</evidence>
<evidence type="ECO:0000256" key="1">
    <source>
        <dbReference type="ARBA" id="ARBA00005857"/>
    </source>
</evidence>
<keyword evidence="4" id="KW-0802">TPR repeat</keyword>
<keyword evidence="3" id="KW-0677">Repeat</keyword>
<organism evidence="5 6">
    <name type="scientific">Streptomyces cremeus</name>
    <dbReference type="NCBI Taxonomy" id="66881"/>
    <lineage>
        <taxon>Bacteria</taxon>
        <taxon>Bacillati</taxon>
        <taxon>Actinomycetota</taxon>
        <taxon>Actinomycetes</taxon>
        <taxon>Kitasatosporales</taxon>
        <taxon>Streptomycetaceae</taxon>
        <taxon>Streptomyces</taxon>
    </lineage>
</organism>
<name>A0ABV5PAP7_STRCM</name>
<evidence type="ECO:0000256" key="4">
    <source>
        <dbReference type="ARBA" id="ARBA00022803"/>
    </source>
</evidence>
<evidence type="ECO:0000256" key="2">
    <source>
        <dbReference type="ARBA" id="ARBA00019992"/>
    </source>
</evidence>
<sequence>MTRDRHRHRLTHTTPEAAEHLEQALDALLFFRPEVVGHTADALRASPRSPVAHALSAYLAALGTEEKDAAAARGPYARFRAALDASALTPRERLHLAAAGACLDGDLHGAARVLDELSVGWPCDALALLAGHQLDFLTGDAGRLRDRIGGALSAWDEEDPHYGPLRGMYAFGLEESGHYEQAEEAGLDALARNPRDVWGVHGVAHTFEMRGRFAEGIGFLDARAADWTTGNFLTVHNWWHYALFALEADDTARVLDVYDSSVHPPDAPPLAMQLLDASALLWRLLLAGHDVSARWERLAGDWAGRADGPHYAFNDMHVVMAYVGAGRVGDAERLVADRRRWLATAPSSSNRAMTAAVGLPVCEALLAYGTGRDQRAIDLLLPLRHRLASFGGSHAQRDAVHKTLLEAALRAGRHDLARTLLSERIALRPSSPYNWLAQARLADRLGHHAQAATARHRARTGSRGVPGC</sequence>
<comment type="caution">
    <text evidence="5">The sequence shown here is derived from an EMBL/GenBank/DDBJ whole genome shotgun (WGS) entry which is preliminary data.</text>
</comment>
<dbReference type="CDD" id="cd05804">
    <property type="entry name" value="StaR_like"/>
    <property type="match status" value="1"/>
</dbReference>
<protein>
    <recommendedName>
        <fullName evidence="2">Tetratricopeptide repeat protein 38</fullName>
    </recommendedName>
</protein>
<gene>
    <name evidence="5" type="ORF">ACFFTU_09575</name>
</gene>
<dbReference type="InterPro" id="IPR033891">
    <property type="entry name" value="TTC38"/>
</dbReference>
<dbReference type="RefSeq" id="WP_345227439.1">
    <property type="nucleotide sequence ID" value="NZ_BAAAXE010000014.1"/>
</dbReference>
<dbReference type="Proteomes" id="UP001589718">
    <property type="component" value="Unassembled WGS sequence"/>
</dbReference>
<dbReference type="Gene3D" id="1.25.40.10">
    <property type="entry name" value="Tetratricopeptide repeat domain"/>
    <property type="match status" value="1"/>
</dbReference>
<accession>A0ABV5PAP7</accession>
<dbReference type="SUPFAM" id="SSF48452">
    <property type="entry name" value="TPR-like"/>
    <property type="match status" value="1"/>
</dbReference>
<dbReference type="PANTHER" id="PTHR16263">
    <property type="entry name" value="TETRATRICOPEPTIDE REPEAT PROTEIN 38"/>
    <property type="match status" value="1"/>
</dbReference>
<keyword evidence="6" id="KW-1185">Reference proteome</keyword>
<comment type="similarity">
    <text evidence="1">Belongs to the TTC38 family.</text>
</comment>
<evidence type="ECO:0000313" key="6">
    <source>
        <dbReference type="Proteomes" id="UP001589718"/>
    </source>
</evidence>